<gene>
    <name evidence="2" type="ORF">A5888_001838</name>
    <name evidence="1" type="ORF">A5888_002978</name>
</gene>
<dbReference type="PANTHER" id="PTHR47478:SF1">
    <property type="entry name" value="PYRIMIDINE 5'-NUCLEOTIDASE YJJG"/>
    <property type="match status" value="1"/>
</dbReference>
<keyword evidence="1" id="KW-0378">Hydrolase</keyword>
<dbReference type="InterPro" id="IPR052550">
    <property type="entry name" value="Pyrimidine_5'-ntase_YjjG"/>
</dbReference>
<dbReference type="Proteomes" id="UP000195141">
    <property type="component" value="Chromosome"/>
</dbReference>
<dbReference type="EMBL" id="NGMM01000005">
    <property type="protein sequence ID" value="OTP13500.1"/>
    <property type="molecule type" value="Genomic_DNA"/>
</dbReference>
<reference evidence="1" key="1">
    <citation type="submission" date="2017-05" db="EMBL/GenBank/DDBJ databases">
        <title>The Genome Sequence of Enterococcus sp. 9E7_DIV0242.</title>
        <authorList>
            <consortium name="The Broad Institute Genomics Platform"/>
            <consortium name="The Broad Institute Genomic Center for Infectious Diseases"/>
            <person name="Earl A."/>
            <person name="Manson A."/>
            <person name="Schwartman J."/>
            <person name="Gilmore M."/>
            <person name="Abouelleil A."/>
            <person name="Cao P."/>
            <person name="Chapman S."/>
            <person name="Cusick C."/>
            <person name="Shea T."/>
            <person name="Young S."/>
            <person name="Neafsey D."/>
            <person name="Nusbaum C."/>
            <person name="Birren B."/>
        </authorList>
    </citation>
    <scope>NUCLEOTIDE SEQUENCE [LARGE SCALE GENOMIC DNA]</scope>
    <source>
        <strain evidence="1">9E7_DIV0242</strain>
    </source>
</reference>
<dbReference type="SFLD" id="SFLDG01135">
    <property type="entry name" value="C1.5.6:_HAD__Beta-PGM__Phospha"/>
    <property type="match status" value="1"/>
</dbReference>
<reference evidence="2" key="3">
    <citation type="submission" date="2024-03" db="EMBL/GenBank/DDBJ databases">
        <title>The Genome Sequence of Enterococcus sp. DIV0242b.</title>
        <authorList>
            <consortium name="The Broad Institute Genomics Platform"/>
            <consortium name="The Broad Institute Microbial Omics Core"/>
            <consortium name="The Broad Institute Genomic Center for Infectious Diseases"/>
            <person name="Earl A."/>
            <person name="Manson A."/>
            <person name="Gilmore M."/>
            <person name="Schwartman J."/>
            <person name="Shea T."/>
            <person name="Abouelleil A."/>
            <person name="Cao P."/>
            <person name="Chapman S."/>
            <person name="Cusick C."/>
            <person name="Young S."/>
            <person name="Neafsey D."/>
            <person name="Nusbaum C."/>
            <person name="Birren B."/>
        </authorList>
    </citation>
    <scope>NUCLEOTIDE SEQUENCE</scope>
    <source>
        <strain evidence="2">9E7_DIV0242</strain>
    </source>
</reference>
<dbReference type="OrthoDB" id="9802350at2"/>
<keyword evidence="3" id="KW-1185">Reference proteome</keyword>
<dbReference type="InterPro" id="IPR006439">
    <property type="entry name" value="HAD-SF_hydro_IA"/>
</dbReference>
<dbReference type="SFLD" id="SFLDS00003">
    <property type="entry name" value="Haloacid_Dehalogenase"/>
    <property type="match status" value="1"/>
</dbReference>
<evidence type="ECO:0000313" key="3">
    <source>
        <dbReference type="Proteomes" id="UP000195141"/>
    </source>
</evidence>
<dbReference type="AlphaFoldDB" id="A0A242K3X4"/>
<evidence type="ECO:0000313" key="2">
    <source>
        <dbReference type="EMBL" id="WYJ90110.1"/>
    </source>
</evidence>
<dbReference type="EMBL" id="CP147247">
    <property type="protein sequence ID" value="WYJ90110.1"/>
    <property type="molecule type" value="Genomic_DNA"/>
</dbReference>
<dbReference type="Gene3D" id="3.40.50.1000">
    <property type="entry name" value="HAD superfamily/HAD-like"/>
    <property type="match status" value="1"/>
</dbReference>
<dbReference type="SFLD" id="SFLDG01129">
    <property type="entry name" value="C1.5:_HAD__Beta-PGM__Phosphata"/>
    <property type="match status" value="1"/>
</dbReference>
<name>A0A242K3X4_9ENTE</name>
<evidence type="ECO:0000313" key="1">
    <source>
        <dbReference type="EMBL" id="OTP13500.1"/>
    </source>
</evidence>
<proteinExistence type="predicted"/>
<dbReference type="RefSeq" id="WP_086349992.1">
    <property type="nucleotide sequence ID" value="NZ_CP147247.1"/>
</dbReference>
<dbReference type="NCBIfam" id="TIGR02254">
    <property type="entry name" value="YjjG_YfnB"/>
    <property type="match status" value="1"/>
</dbReference>
<protein>
    <submittedName>
        <fullName evidence="1">TIGR02254 family HAD hydrolase</fullName>
    </submittedName>
</protein>
<dbReference type="SUPFAM" id="SSF56784">
    <property type="entry name" value="HAD-like"/>
    <property type="match status" value="1"/>
</dbReference>
<organism evidence="1">
    <name type="scientific">Candidatus Enterococcus clewellii</name>
    <dbReference type="NCBI Taxonomy" id="1834193"/>
    <lineage>
        <taxon>Bacteria</taxon>
        <taxon>Bacillati</taxon>
        <taxon>Bacillota</taxon>
        <taxon>Bacilli</taxon>
        <taxon>Lactobacillales</taxon>
        <taxon>Enterococcaceae</taxon>
        <taxon>Enterococcus</taxon>
    </lineage>
</organism>
<reference evidence="2" key="2">
    <citation type="submission" date="2017-05" db="EMBL/GenBank/DDBJ databases">
        <authorList>
            <consortium name="The Broad Institute Genomics Platform"/>
            <consortium name="The Broad Institute Genomic Center for Infectious Diseases"/>
            <person name="Earl A."/>
            <person name="Manson A."/>
            <person name="Schwartman J."/>
            <person name="Gilmore M."/>
            <person name="Abouelleil A."/>
            <person name="Cao P."/>
            <person name="Chapman S."/>
            <person name="Cusick C."/>
            <person name="Shea T."/>
            <person name="Young S."/>
            <person name="Neafsey D."/>
            <person name="Nusbaum C."/>
            <person name="Birren B."/>
        </authorList>
    </citation>
    <scope>NUCLEOTIDE SEQUENCE</scope>
    <source>
        <strain evidence="2">9E7_DIV0242</strain>
    </source>
</reference>
<accession>A0A242K3X4</accession>
<dbReference type="Gene3D" id="1.10.150.240">
    <property type="entry name" value="Putative phosphatase, domain 2"/>
    <property type="match status" value="1"/>
</dbReference>
<dbReference type="PANTHER" id="PTHR47478">
    <property type="match status" value="1"/>
</dbReference>
<dbReference type="GO" id="GO:0008253">
    <property type="term" value="F:5'-nucleotidase activity"/>
    <property type="evidence" value="ECO:0007669"/>
    <property type="project" value="InterPro"/>
</dbReference>
<dbReference type="InterPro" id="IPR023214">
    <property type="entry name" value="HAD_sf"/>
</dbReference>
<dbReference type="InterPro" id="IPR023198">
    <property type="entry name" value="PGP-like_dom2"/>
</dbReference>
<sequence length="228" mass="26878">MKFKTLLFDVDDTLLDFRATEKQALYTLFSEENLELTQEVEQQYQRINRNLWKEFELGKISKETISNTRFKALFEQFGRTVDGEEMGLKYQRFLSEGHHLLGNSRQILEQLNPDYDLYVVTNGIAKIQYKRLDDSELRPFFNDIFVSEEVGYQKPMKEYFDYVFERIPAFEQEKTLIIGDSLNSDIAGGQRADIQTVWLNPTKQEKTAEIKPTYEIEQLDELLAILKD</sequence>
<dbReference type="Pfam" id="PF13419">
    <property type="entry name" value="HAD_2"/>
    <property type="match status" value="1"/>
</dbReference>
<dbReference type="InterPro" id="IPR011951">
    <property type="entry name" value="HAD-SF_hydro_IA_YjjG/PynA"/>
</dbReference>
<dbReference type="InterPro" id="IPR041492">
    <property type="entry name" value="HAD_2"/>
</dbReference>
<dbReference type="InterPro" id="IPR036412">
    <property type="entry name" value="HAD-like_sf"/>
</dbReference>
<dbReference type="NCBIfam" id="TIGR01549">
    <property type="entry name" value="HAD-SF-IA-v1"/>
    <property type="match status" value="1"/>
</dbReference>